<accession>A0A9P5XX55</accession>
<evidence type="ECO:0000256" key="1">
    <source>
        <dbReference type="ARBA" id="ARBA00004141"/>
    </source>
</evidence>
<comment type="subcellular location">
    <subcellularLocation>
        <location evidence="1">Membrane</location>
        <topology evidence="1">Multi-pass membrane protein</topology>
    </subcellularLocation>
</comment>
<dbReference type="PANTHER" id="PTHR42723:SF1">
    <property type="entry name" value="CHLOROPHYLL SYNTHASE, CHLOROPLASTIC"/>
    <property type="match status" value="1"/>
</dbReference>
<evidence type="ECO:0000313" key="7">
    <source>
        <dbReference type="Proteomes" id="UP000807353"/>
    </source>
</evidence>
<dbReference type="CDD" id="cd13965">
    <property type="entry name" value="PT_UbiA_3"/>
    <property type="match status" value="1"/>
</dbReference>
<evidence type="ECO:0000256" key="4">
    <source>
        <dbReference type="ARBA" id="ARBA00023136"/>
    </source>
</evidence>
<evidence type="ECO:0000256" key="2">
    <source>
        <dbReference type="ARBA" id="ARBA00022692"/>
    </source>
</evidence>
<dbReference type="AlphaFoldDB" id="A0A9P5XX55"/>
<evidence type="ECO:0000313" key="6">
    <source>
        <dbReference type="EMBL" id="KAF9459228.1"/>
    </source>
</evidence>
<gene>
    <name evidence="6" type="ORF">BDZ94DRAFT_1239414</name>
</gene>
<protein>
    <submittedName>
        <fullName evidence="6">UbiA prenyltransferase family-domain-containing protein</fullName>
    </submittedName>
</protein>
<feature type="transmembrane region" description="Helical" evidence="5">
    <location>
        <begin position="269"/>
        <end position="285"/>
    </location>
</feature>
<dbReference type="InterPro" id="IPR000537">
    <property type="entry name" value="UbiA_prenyltransferase"/>
</dbReference>
<keyword evidence="2 5" id="KW-0812">Transmembrane</keyword>
<name>A0A9P5XX55_9AGAR</name>
<dbReference type="InterPro" id="IPR050475">
    <property type="entry name" value="Prenyltransferase_related"/>
</dbReference>
<evidence type="ECO:0000256" key="3">
    <source>
        <dbReference type="ARBA" id="ARBA00022989"/>
    </source>
</evidence>
<feature type="transmembrane region" description="Helical" evidence="5">
    <location>
        <begin position="50"/>
        <end position="69"/>
    </location>
</feature>
<evidence type="ECO:0000256" key="5">
    <source>
        <dbReference type="SAM" id="Phobius"/>
    </source>
</evidence>
<dbReference type="OrthoDB" id="434972at2759"/>
<dbReference type="EMBL" id="MU150321">
    <property type="protein sequence ID" value="KAF9459228.1"/>
    <property type="molecule type" value="Genomic_DNA"/>
</dbReference>
<feature type="transmembrane region" description="Helical" evidence="5">
    <location>
        <begin position="103"/>
        <end position="136"/>
    </location>
</feature>
<dbReference type="Proteomes" id="UP000807353">
    <property type="component" value="Unassembled WGS sequence"/>
</dbReference>
<dbReference type="InterPro" id="IPR044878">
    <property type="entry name" value="UbiA_sf"/>
</dbReference>
<sequence length="349" mass="38928">MNKQSIFTSITHELDVFLAFSWRDWSTTIIPGSLFSIGAMRSSRDPHPTIVYKYSLLVSWLTLFIYFFTTSNQIVGVDEDRINKPDRPIPSGKVTLEGAKRRWASALLMFLAVGVFKPMLLPEIVCWIATTAFLCLTSAGNHWFGKNCIAMTTGTWALLSASWKVIAPATSESERYVITVSVWVGLMMPLQDLRDMLGDAVVGRKTLPLVVGDDASRWIITFFFMPAAFWILWMGGIVSIAPITLVAVHIFLGYRLMHAGGPRYDHKTYMIFTYIFCLVLALTAAKGSNLGITEMLQVAAGKVAKFSVMAQLLPPIEDISKIDPLKSLAWVMFQIRDEIFIGVAPLNVD</sequence>
<keyword evidence="4 5" id="KW-0472">Membrane</keyword>
<dbReference type="Gene3D" id="1.10.357.140">
    <property type="entry name" value="UbiA prenyltransferase"/>
    <property type="match status" value="1"/>
</dbReference>
<keyword evidence="3 5" id="KW-1133">Transmembrane helix</keyword>
<feature type="transmembrane region" description="Helical" evidence="5">
    <location>
        <begin position="239"/>
        <end position="257"/>
    </location>
</feature>
<dbReference type="GO" id="GO:0016765">
    <property type="term" value="F:transferase activity, transferring alkyl or aryl (other than methyl) groups"/>
    <property type="evidence" value="ECO:0007669"/>
    <property type="project" value="InterPro"/>
</dbReference>
<keyword evidence="7" id="KW-1185">Reference proteome</keyword>
<dbReference type="Pfam" id="PF01040">
    <property type="entry name" value="UbiA"/>
    <property type="match status" value="1"/>
</dbReference>
<reference evidence="6" key="1">
    <citation type="submission" date="2020-11" db="EMBL/GenBank/DDBJ databases">
        <authorList>
            <consortium name="DOE Joint Genome Institute"/>
            <person name="Ahrendt S."/>
            <person name="Riley R."/>
            <person name="Andreopoulos W."/>
            <person name="Labutti K."/>
            <person name="Pangilinan J."/>
            <person name="Ruiz-Duenas F.J."/>
            <person name="Barrasa J.M."/>
            <person name="Sanchez-Garcia M."/>
            <person name="Camarero S."/>
            <person name="Miyauchi S."/>
            <person name="Serrano A."/>
            <person name="Linde D."/>
            <person name="Babiker R."/>
            <person name="Drula E."/>
            <person name="Ayuso-Fernandez I."/>
            <person name="Pacheco R."/>
            <person name="Padilla G."/>
            <person name="Ferreira P."/>
            <person name="Barriuso J."/>
            <person name="Kellner H."/>
            <person name="Castanera R."/>
            <person name="Alfaro M."/>
            <person name="Ramirez L."/>
            <person name="Pisabarro A.G."/>
            <person name="Kuo A."/>
            <person name="Tritt A."/>
            <person name="Lipzen A."/>
            <person name="He G."/>
            <person name="Yan M."/>
            <person name="Ng V."/>
            <person name="Cullen D."/>
            <person name="Martin F."/>
            <person name="Rosso M.-N."/>
            <person name="Henrissat B."/>
            <person name="Hibbett D."/>
            <person name="Martinez A.T."/>
            <person name="Grigoriev I.V."/>
        </authorList>
    </citation>
    <scope>NUCLEOTIDE SEQUENCE</scope>
    <source>
        <strain evidence="6">CBS 247.69</strain>
    </source>
</reference>
<comment type="caution">
    <text evidence="6">The sequence shown here is derived from an EMBL/GenBank/DDBJ whole genome shotgun (WGS) entry which is preliminary data.</text>
</comment>
<proteinExistence type="predicted"/>
<dbReference type="PANTHER" id="PTHR42723">
    <property type="entry name" value="CHLOROPHYLL SYNTHASE"/>
    <property type="match status" value="1"/>
</dbReference>
<dbReference type="GO" id="GO:0016020">
    <property type="term" value="C:membrane"/>
    <property type="evidence" value="ECO:0007669"/>
    <property type="project" value="UniProtKB-SubCell"/>
</dbReference>
<organism evidence="6 7">
    <name type="scientific">Collybia nuda</name>
    <dbReference type="NCBI Taxonomy" id="64659"/>
    <lineage>
        <taxon>Eukaryota</taxon>
        <taxon>Fungi</taxon>
        <taxon>Dikarya</taxon>
        <taxon>Basidiomycota</taxon>
        <taxon>Agaricomycotina</taxon>
        <taxon>Agaricomycetes</taxon>
        <taxon>Agaricomycetidae</taxon>
        <taxon>Agaricales</taxon>
        <taxon>Tricholomatineae</taxon>
        <taxon>Clitocybaceae</taxon>
        <taxon>Collybia</taxon>
    </lineage>
</organism>